<protein>
    <submittedName>
        <fullName evidence="7">Cytochrome P450</fullName>
    </submittedName>
</protein>
<dbReference type="Proteomes" id="UP000195402">
    <property type="component" value="Unassembled WGS sequence"/>
</dbReference>
<dbReference type="FunFam" id="1.10.630.10:FF:000007">
    <property type="entry name" value="Cytochrome P450 76C4"/>
    <property type="match status" value="2"/>
</dbReference>
<dbReference type="PANTHER" id="PTHR47950:SF14">
    <property type="entry name" value="CYTOCHROME P450 76A2-LIKE ISOFORM X1"/>
    <property type="match status" value="1"/>
</dbReference>
<dbReference type="Gene3D" id="1.10.630.10">
    <property type="entry name" value="Cytochrome P450"/>
    <property type="match status" value="2"/>
</dbReference>
<dbReference type="InterPro" id="IPR036396">
    <property type="entry name" value="Cyt_P450_sf"/>
</dbReference>
<evidence type="ECO:0000256" key="5">
    <source>
        <dbReference type="PIRSR" id="PIRSR602401-1"/>
    </source>
</evidence>
<name>A0A200R8Z7_MACCD</name>
<dbReference type="InParanoid" id="A0A200R8Z7"/>
<keyword evidence="8" id="KW-1185">Reference proteome</keyword>
<keyword evidence="5" id="KW-0349">Heme</keyword>
<dbReference type="AlphaFoldDB" id="A0A200R8Z7"/>
<dbReference type="Pfam" id="PF00067">
    <property type="entry name" value="p450"/>
    <property type="match status" value="2"/>
</dbReference>
<evidence type="ECO:0000256" key="6">
    <source>
        <dbReference type="SAM" id="Phobius"/>
    </source>
</evidence>
<comment type="caution">
    <text evidence="7">The sequence shown here is derived from an EMBL/GenBank/DDBJ whole genome shotgun (WGS) entry which is preliminary data.</text>
</comment>
<dbReference type="PRINTS" id="PR00385">
    <property type="entry name" value="P450"/>
</dbReference>
<evidence type="ECO:0000256" key="1">
    <source>
        <dbReference type="ARBA" id="ARBA00010617"/>
    </source>
</evidence>
<keyword evidence="6" id="KW-0812">Transmembrane</keyword>
<dbReference type="GO" id="GO:0005506">
    <property type="term" value="F:iron ion binding"/>
    <property type="evidence" value="ECO:0007669"/>
    <property type="project" value="InterPro"/>
</dbReference>
<dbReference type="InterPro" id="IPR017972">
    <property type="entry name" value="Cyt_P450_CS"/>
</dbReference>
<evidence type="ECO:0000256" key="2">
    <source>
        <dbReference type="ARBA" id="ARBA00022723"/>
    </source>
</evidence>
<evidence type="ECO:0000256" key="4">
    <source>
        <dbReference type="ARBA" id="ARBA00023004"/>
    </source>
</evidence>
<feature type="transmembrane region" description="Helical" evidence="6">
    <location>
        <begin position="630"/>
        <end position="649"/>
    </location>
</feature>
<organism evidence="7 8">
    <name type="scientific">Macleaya cordata</name>
    <name type="common">Five-seeded plume-poppy</name>
    <name type="synonym">Bocconia cordata</name>
    <dbReference type="NCBI Taxonomy" id="56857"/>
    <lineage>
        <taxon>Eukaryota</taxon>
        <taxon>Viridiplantae</taxon>
        <taxon>Streptophyta</taxon>
        <taxon>Embryophyta</taxon>
        <taxon>Tracheophyta</taxon>
        <taxon>Spermatophyta</taxon>
        <taxon>Magnoliopsida</taxon>
        <taxon>Ranunculales</taxon>
        <taxon>Papaveraceae</taxon>
        <taxon>Papaveroideae</taxon>
        <taxon>Macleaya</taxon>
    </lineage>
</organism>
<keyword evidence="4 5" id="KW-0408">Iron</keyword>
<dbReference type="GO" id="GO:0004497">
    <property type="term" value="F:monooxygenase activity"/>
    <property type="evidence" value="ECO:0007669"/>
    <property type="project" value="InterPro"/>
</dbReference>
<keyword evidence="6" id="KW-1133">Transmembrane helix</keyword>
<dbReference type="PANTHER" id="PTHR47950">
    <property type="entry name" value="CYTOCHROME P450, FAMILY 76, SUBFAMILY C, POLYPEPTIDE 5-RELATED"/>
    <property type="match status" value="1"/>
</dbReference>
<dbReference type="GO" id="GO:0033075">
    <property type="term" value="P:isoquinoline alkaloid biosynthetic process"/>
    <property type="evidence" value="ECO:0007669"/>
    <property type="project" value="UniProtKB-ARBA"/>
</dbReference>
<feature type="binding site" description="axial binding residue" evidence="5">
    <location>
        <position position="452"/>
    </location>
    <ligand>
        <name>heme</name>
        <dbReference type="ChEBI" id="CHEBI:30413"/>
    </ligand>
    <ligandPart>
        <name>Fe</name>
        <dbReference type="ChEBI" id="CHEBI:18248"/>
    </ligandPart>
</feature>
<comment type="cofactor">
    <cofactor evidence="5">
        <name>heme</name>
        <dbReference type="ChEBI" id="CHEBI:30413"/>
    </cofactor>
</comment>
<feature type="transmembrane region" description="Helical" evidence="6">
    <location>
        <begin position="508"/>
        <end position="530"/>
    </location>
</feature>
<reference evidence="7 8" key="1">
    <citation type="journal article" date="2017" name="Mol. Plant">
        <title>The Genome of Medicinal Plant Macleaya cordata Provides New Insights into Benzylisoquinoline Alkaloids Metabolism.</title>
        <authorList>
            <person name="Liu X."/>
            <person name="Liu Y."/>
            <person name="Huang P."/>
            <person name="Ma Y."/>
            <person name="Qing Z."/>
            <person name="Tang Q."/>
            <person name="Cao H."/>
            <person name="Cheng P."/>
            <person name="Zheng Y."/>
            <person name="Yuan Z."/>
            <person name="Zhou Y."/>
            <person name="Liu J."/>
            <person name="Tang Z."/>
            <person name="Zhuo Y."/>
            <person name="Zhang Y."/>
            <person name="Yu L."/>
            <person name="Huang J."/>
            <person name="Yang P."/>
            <person name="Peng Q."/>
            <person name="Zhang J."/>
            <person name="Jiang W."/>
            <person name="Zhang Z."/>
            <person name="Lin K."/>
            <person name="Ro D.K."/>
            <person name="Chen X."/>
            <person name="Xiong X."/>
            <person name="Shang Y."/>
            <person name="Huang S."/>
            <person name="Zeng J."/>
        </authorList>
    </citation>
    <scope>NUCLEOTIDE SEQUENCE [LARGE SCALE GENOMIC DNA]</scope>
    <source>
        <strain evidence="8">cv. BLH2017</strain>
        <tissue evidence="7">Root</tissue>
    </source>
</reference>
<keyword evidence="3" id="KW-0560">Oxidoreductase</keyword>
<dbReference type="SUPFAM" id="SSF48264">
    <property type="entry name" value="Cytochrome P450"/>
    <property type="match status" value="2"/>
</dbReference>
<accession>A0A200R8Z7</accession>
<dbReference type="PROSITE" id="PS00086">
    <property type="entry name" value="CYTOCHROME_P450"/>
    <property type="match status" value="2"/>
</dbReference>
<feature type="transmembrane region" description="Helical" evidence="6">
    <location>
        <begin position="569"/>
        <end position="589"/>
    </location>
</feature>
<keyword evidence="6" id="KW-0472">Membrane</keyword>
<dbReference type="GO" id="GO:0020037">
    <property type="term" value="F:heme binding"/>
    <property type="evidence" value="ECO:0007669"/>
    <property type="project" value="InterPro"/>
</dbReference>
<sequence length="1138" mass="128970">METHTSEMWFWMAISVAASALLLLLLLGKRATTSSCGRLPPGPPGWPLVGNIFDLGPLPHARLAVLKHKYGPLIWVRLGSVNTLVVSSAEAAMEMFKNHDHSFSNHHLTESLKPDDTISATIALSDYGPYWRMMRRLYTIEILSQKRIHDTAPVRRRCVDKMIKWISDEANKGASTIEAASFVLAASFNLIGNLVLSRDLIVDPKSTKGNEFFELNSQLTELIIMPNLADFFPYLRWIDPQGVKKKVKEKLNIILEIVGSFVEERRRMVDVQHQQNREKNFLDVLIEFQVNGKDESTKISDRHLNMLILELLTAGTENIVVTIEWAMAELLRKPEAMKRVRDEIAQVVGHDRKIEESDMENLPYVCAVIKETLRLHPSPFLVPRSVVKDTEFMGYWIPKDTQVFVNAWALGRDPSTWDDPLSFKPERFLGSNIDYRGQNFEFLPFGAGRRICPGLLLAQKMIQLVLGSLLQSFKWDLEIGVTPDSMDMGEKLGAVIRKAIPLKAIPRALAIFLPFLAAVSSLSLFFSFFFIELSLSLYIYIYIYSLQHPTHSLSFYLTKIDLIDYPLPLSPLLLSPFFFLIFPSLSFTLSSISLSLSLIFYISPLLFIFPLSFCFPRSSPLHSFPSSLQMLVWTALCVAAAASLLLLLLRRNSTTSGRRLPPGPRGWPVVGNIFDLGTSPHASLACLKDKYGPLIWIRLGSVNTLVVSSAEAAMDLFKNHDHSFCNRHLNETMKSDDGLSATVALSQYNPYWRMLRRLYTTELISRKRIQDTAPLRRRCVDKMIKWISDEADGTSSIEVVPFVLATLFNLIGNLVLSRDLIVDPKSIKGNNFFVLNSELTELILMPNVANFLPSLSWLDPQGVKKKVKEKLDLILEIVGSFVEERRRTDIQHDQHKEEKEKDFLDVLLEFEVNGKDESAKISDRNLNMLILELLTAGTENTVVTVEWAMTELLRKPEAMKKVRAEIFEVVGDERKIEESDIQDLPYLCAVIKETLRLHPGPFLVPRSVVKDTEFMGYWIPKDTQVFVNAWALGRDPSTWDDPSSFEPERFLGSNIDYRGQNFEFLPFGAGRRICPGLPLAHKMLHFVLGSLLQSFEWVLDNGDTPETIDMGEKFGAVIRKTIPLKAIPRVLNPCAEGL</sequence>
<dbReference type="EMBL" id="MVGT01000250">
    <property type="protein sequence ID" value="OVA19156.1"/>
    <property type="molecule type" value="Genomic_DNA"/>
</dbReference>
<dbReference type="OrthoDB" id="6692864at2759"/>
<proteinExistence type="inferred from homology"/>
<dbReference type="GO" id="GO:0016705">
    <property type="term" value="F:oxidoreductase activity, acting on paired donors, with incorporation or reduction of molecular oxygen"/>
    <property type="evidence" value="ECO:0007669"/>
    <property type="project" value="InterPro"/>
</dbReference>
<comment type="similarity">
    <text evidence="1">Belongs to the cytochrome P450 family.</text>
</comment>
<evidence type="ECO:0000313" key="8">
    <source>
        <dbReference type="Proteomes" id="UP000195402"/>
    </source>
</evidence>
<evidence type="ECO:0000256" key="3">
    <source>
        <dbReference type="ARBA" id="ARBA00023002"/>
    </source>
</evidence>
<gene>
    <name evidence="7" type="ORF">BVC80_8121g5</name>
</gene>
<dbReference type="CDD" id="cd11073">
    <property type="entry name" value="CYP76-like"/>
    <property type="match status" value="2"/>
</dbReference>
<feature type="transmembrane region" description="Helical" evidence="6">
    <location>
        <begin position="596"/>
        <end position="618"/>
    </location>
</feature>
<dbReference type="STRING" id="56857.A0A200R8Z7"/>
<keyword evidence="2 5" id="KW-0479">Metal-binding</keyword>
<dbReference type="InterPro" id="IPR002401">
    <property type="entry name" value="Cyt_P450_E_grp-I"/>
</dbReference>
<dbReference type="InterPro" id="IPR001128">
    <property type="entry name" value="Cyt_P450"/>
</dbReference>
<dbReference type="PRINTS" id="PR00463">
    <property type="entry name" value="EP450I"/>
</dbReference>
<evidence type="ECO:0000313" key="7">
    <source>
        <dbReference type="EMBL" id="OVA19156.1"/>
    </source>
</evidence>